<evidence type="ECO:0000313" key="3">
    <source>
        <dbReference type="Proteomes" id="UP000501891"/>
    </source>
</evidence>
<dbReference type="InterPro" id="IPR031807">
    <property type="entry name" value="HicB-like"/>
</dbReference>
<dbReference type="EMBL" id="CP051775">
    <property type="protein sequence ID" value="QJE71896.1"/>
    <property type="molecule type" value="Genomic_DNA"/>
</dbReference>
<protein>
    <submittedName>
        <fullName evidence="2">CopG family transcriptional regulator</fullName>
    </submittedName>
</protein>
<dbReference type="GO" id="GO:0006355">
    <property type="term" value="P:regulation of DNA-templated transcription"/>
    <property type="evidence" value="ECO:0007669"/>
    <property type="project" value="InterPro"/>
</dbReference>
<dbReference type="PANTHER" id="PTHR34504">
    <property type="entry name" value="ANTITOXIN HICB"/>
    <property type="match status" value="1"/>
</dbReference>
<accession>A0A858R472</accession>
<dbReference type="SUPFAM" id="SSF47598">
    <property type="entry name" value="Ribbon-helix-helix"/>
    <property type="match status" value="1"/>
</dbReference>
<dbReference type="SUPFAM" id="SSF143100">
    <property type="entry name" value="TTHA1013/TTHA0281-like"/>
    <property type="match status" value="1"/>
</dbReference>
<reference evidence="2" key="1">
    <citation type="submission" date="2020-04" db="EMBL/GenBank/DDBJ databases">
        <title>A desert anoxygenic phototrophic bacterium fixes CO2 using RubisCO under aerobic conditions.</title>
        <authorList>
            <person name="Tang K."/>
        </authorList>
    </citation>
    <scope>NUCLEOTIDE SEQUENCE [LARGE SCALE GENOMIC DNA]</scope>
    <source>
        <strain evidence="2">MIMtkB3</strain>
    </source>
</reference>
<dbReference type="PANTHER" id="PTHR34504:SF2">
    <property type="entry name" value="UPF0150 PROTEIN SSL0259"/>
    <property type="match status" value="1"/>
</dbReference>
<keyword evidence="3" id="KW-1185">Reference proteome</keyword>
<dbReference type="KEGG" id="acru:HHL28_01115"/>
<dbReference type="InterPro" id="IPR035069">
    <property type="entry name" value="TTHA1013/TTHA0281-like"/>
</dbReference>
<sequence>MPHYIALIHKDPDSDYGVSFPDFPGCVTAGRTLDDARALAEEALSFHARGMAEDGETLPAPSSLDTVSALPEFAGAVVALVPLTTARQETARVNITIPTDVLAEIDRFAAREGFTRSGLLVRAAKKLMSDAA</sequence>
<dbReference type="InterPro" id="IPR010985">
    <property type="entry name" value="Ribbon_hlx_hlx"/>
</dbReference>
<gene>
    <name evidence="2" type="ORF">HHL28_01115</name>
</gene>
<organism evidence="2 3">
    <name type="scientific">Aerophototrophica crusticola</name>
    <dbReference type="NCBI Taxonomy" id="1709002"/>
    <lineage>
        <taxon>Bacteria</taxon>
        <taxon>Pseudomonadati</taxon>
        <taxon>Pseudomonadota</taxon>
        <taxon>Alphaproteobacteria</taxon>
        <taxon>Rhodospirillales</taxon>
        <taxon>Rhodospirillaceae</taxon>
        <taxon>Aerophototrophica</taxon>
    </lineage>
</organism>
<name>A0A858R472_9PROT</name>
<dbReference type="AlphaFoldDB" id="A0A858R472"/>
<dbReference type="Pfam" id="PF15919">
    <property type="entry name" value="HicB_lk_antitox"/>
    <property type="match status" value="1"/>
</dbReference>
<evidence type="ECO:0000259" key="1">
    <source>
        <dbReference type="Pfam" id="PF15919"/>
    </source>
</evidence>
<evidence type="ECO:0000313" key="2">
    <source>
        <dbReference type="EMBL" id="QJE71896.1"/>
    </source>
</evidence>
<dbReference type="InterPro" id="IPR051404">
    <property type="entry name" value="TA_system_antitoxin"/>
</dbReference>
<proteinExistence type="predicted"/>
<dbReference type="CDD" id="cd22231">
    <property type="entry name" value="RHH_NikR_HicB-like"/>
    <property type="match status" value="1"/>
</dbReference>
<dbReference type="Proteomes" id="UP000501891">
    <property type="component" value="Chromosome"/>
</dbReference>
<feature type="domain" description="HicB-like antitoxin of toxin-antitoxin system" evidence="1">
    <location>
        <begin position="4"/>
        <end position="124"/>
    </location>
</feature>
<dbReference type="Gene3D" id="3.30.160.250">
    <property type="match status" value="1"/>
</dbReference>